<dbReference type="InterPro" id="IPR043502">
    <property type="entry name" value="DNA/RNA_pol_sf"/>
</dbReference>
<dbReference type="Gene3D" id="1.20.1060.10">
    <property type="entry name" value="Taq DNA Polymerase, Chain T, domain 4"/>
    <property type="match status" value="1"/>
</dbReference>
<dbReference type="OrthoDB" id="5465413at2"/>
<dbReference type="PANTHER" id="PTHR10133">
    <property type="entry name" value="DNA POLYMERASE I"/>
    <property type="match status" value="1"/>
</dbReference>
<dbReference type="InterPro" id="IPR012337">
    <property type="entry name" value="RNaseH-like_sf"/>
</dbReference>
<dbReference type="Pfam" id="PF00476">
    <property type="entry name" value="DNA_pol_A"/>
    <property type="match status" value="1"/>
</dbReference>
<gene>
    <name evidence="4" type="ORF">EWM63_30980</name>
</gene>
<dbReference type="KEGG" id="plue:EWM63_30980"/>
<dbReference type="InterPro" id="IPR001098">
    <property type="entry name" value="DNA-dir_DNA_pol_A_palm_dom"/>
</dbReference>
<dbReference type="GO" id="GO:0003887">
    <property type="term" value="F:DNA-directed DNA polymerase activity"/>
    <property type="evidence" value="ECO:0007669"/>
    <property type="project" value="InterPro"/>
</dbReference>
<dbReference type="EMBL" id="CP035913">
    <property type="protein sequence ID" value="QBE66850.1"/>
    <property type="molecule type" value="Genomic_DNA"/>
</dbReference>
<dbReference type="GO" id="GO:0003677">
    <property type="term" value="F:DNA binding"/>
    <property type="evidence" value="ECO:0007669"/>
    <property type="project" value="InterPro"/>
</dbReference>
<evidence type="ECO:0000313" key="4">
    <source>
        <dbReference type="EMBL" id="QBE66850.1"/>
    </source>
</evidence>
<dbReference type="SUPFAM" id="SSF56672">
    <property type="entry name" value="DNA/RNA polymerases"/>
    <property type="match status" value="1"/>
</dbReference>
<dbReference type="Proteomes" id="UP000290637">
    <property type="component" value="Chromosome"/>
</dbReference>
<sequence>MKLFDLESNGLLDTVTKVHCLVIKDLETQQIIRCVPAGFPMVAEATIEQGLEMLSKGPIGGHNVIKYDIPVLKKLYPTWRYDKATVFDTLTATRVIWSNIKDHDNGLLKKKQIPPNLWGSHSLEAWGYRLKLMKGEYKADYIAAAGEDYQPGDEWKSLSQEMLDYCVQDVVVTEALYLKILAKNYSLQCLELEHKIAWLMAKQERNGFPFDAPAGAALYAKLAQRRAELERELRDYFKFWYAADGRPVTPPKDRKVWHEDPEGGDTRRIKLKGQDAYYERGWYEHFIEGATYTKIKIVEFNPSSRDHIANRLISLYGWEPEVFTDGGKPQVDEDTVGHLTYPPVPLITEYLMVAKRISQLAEGKQAWLLVERNGKIHGSVNPNGAVTGRATHAYPNISQVPSSTSPYGPECRALFCVPPTWTLVGADASGLELRCLAHFMGRYDGGKYGDVILNGDIHWVNTLALGLFPQGTKRDKHNPDHEAARAIAKTFIYAFLYGAGDAKIGKIVGGGPEAGKRLKASFLKQTPALKYLIEAVKAAAKRGFLMGLDGREVHVRSSHAALNTLLQSAGAILCKQWLVMLEEELQARGLKNGWDGDYANVAWSHDETQIACRTPEIAQIVRETAEACVVKAGDHFNFRCPTAGESKIGTNWSETH</sequence>
<dbReference type="InterPro" id="IPR002298">
    <property type="entry name" value="DNA_polymerase_A"/>
</dbReference>
<dbReference type="SUPFAM" id="SSF53098">
    <property type="entry name" value="Ribonuclease H-like"/>
    <property type="match status" value="1"/>
</dbReference>
<dbReference type="Gene3D" id="3.30.70.370">
    <property type="match status" value="2"/>
</dbReference>
<dbReference type="Gene3D" id="3.30.420.10">
    <property type="entry name" value="Ribonuclease H-like superfamily/Ribonuclease H"/>
    <property type="match status" value="1"/>
</dbReference>
<feature type="domain" description="DNA-directed DNA polymerase family A palm" evidence="3">
    <location>
        <begin position="408"/>
        <end position="616"/>
    </location>
</feature>
<protein>
    <submittedName>
        <fullName evidence="4">DNA polymerase</fullName>
    </submittedName>
</protein>
<evidence type="ECO:0000256" key="2">
    <source>
        <dbReference type="ARBA" id="ARBA00011541"/>
    </source>
</evidence>
<dbReference type="InterPro" id="IPR036397">
    <property type="entry name" value="RNaseH_sf"/>
</dbReference>
<evidence type="ECO:0000256" key="1">
    <source>
        <dbReference type="ARBA" id="ARBA00007705"/>
    </source>
</evidence>
<dbReference type="SMART" id="SM00482">
    <property type="entry name" value="POLAc"/>
    <property type="match status" value="1"/>
</dbReference>
<dbReference type="GO" id="GO:0006302">
    <property type="term" value="P:double-strand break repair"/>
    <property type="evidence" value="ECO:0007669"/>
    <property type="project" value="TreeGrafter"/>
</dbReference>
<name>A0A4P6L5F0_9BURK</name>
<evidence type="ECO:0000313" key="5">
    <source>
        <dbReference type="Proteomes" id="UP000290637"/>
    </source>
</evidence>
<accession>A0A4P6L5F0</accession>
<comment type="similarity">
    <text evidence="1">Belongs to the DNA polymerase type-A family.</text>
</comment>
<proteinExistence type="inferred from homology"/>
<dbReference type="AlphaFoldDB" id="A0A4P6L5F0"/>
<keyword evidence="5" id="KW-1185">Reference proteome</keyword>
<evidence type="ECO:0000259" key="3">
    <source>
        <dbReference type="SMART" id="SM00482"/>
    </source>
</evidence>
<organism evidence="4 5">
    <name type="scientific">Pseudoduganella lutea</name>
    <dbReference type="NCBI Taxonomy" id="321985"/>
    <lineage>
        <taxon>Bacteria</taxon>
        <taxon>Pseudomonadati</taxon>
        <taxon>Pseudomonadota</taxon>
        <taxon>Betaproteobacteria</taxon>
        <taxon>Burkholderiales</taxon>
        <taxon>Oxalobacteraceae</taxon>
        <taxon>Telluria group</taxon>
        <taxon>Pseudoduganella</taxon>
    </lineage>
</organism>
<dbReference type="PANTHER" id="PTHR10133:SF62">
    <property type="entry name" value="DNA POLYMERASE THETA"/>
    <property type="match status" value="1"/>
</dbReference>
<dbReference type="PRINTS" id="PR00868">
    <property type="entry name" value="DNAPOLI"/>
</dbReference>
<dbReference type="RefSeq" id="WP_130189957.1">
    <property type="nucleotide sequence ID" value="NZ_CP035913.1"/>
</dbReference>
<comment type="subunit">
    <text evidence="2">Single-chain monomer with multiple functions.</text>
</comment>
<reference evidence="4 5" key="1">
    <citation type="submission" date="2019-02" db="EMBL/GenBank/DDBJ databases">
        <title>Draft Genome Sequences of Six Type Strains of the Genus Massilia.</title>
        <authorList>
            <person name="Miess H."/>
            <person name="Frediansyhah A."/>
            <person name="Gross H."/>
        </authorList>
    </citation>
    <scope>NUCLEOTIDE SEQUENCE [LARGE SCALE GENOMIC DNA]</scope>
    <source>
        <strain evidence="4 5">DSM 17473</strain>
    </source>
</reference>
<dbReference type="GO" id="GO:0006261">
    <property type="term" value="P:DNA-templated DNA replication"/>
    <property type="evidence" value="ECO:0007669"/>
    <property type="project" value="InterPro"/>
</dbReference>